<organism evidence="1 2">
    <name type="scientific">Eumeta variegata</name>
    <name type="common">Bagworm moth</name>
    <name type="synonym">Eumeta japonica</name>
    <dbReference type="NCBI Taxonomy" id="151549"/>
    <lineage>
        <taxon>Eukaryota</taxon>
        <taxon>Metazoa</taxon>
        <taxon>Ecdysozoa</taxon>
        <taxon>Arthropoda</taxon>
        <taxon>Hexapoda</taxon>
        <taxon>Insecta</taxon>
        <taxon>Pterygota</taxon>
        <taxon>Neoptera</taxon>
        <taxon>Endopterygota</taxon>
        <taxon>Lepidoptera</taxon>
        <taxon>Glossata</taxon>
        <taxon>Ditrysia</taxon>
        <taxon>Tineoidea</taxon>
        <taxon>Psychidae</taxon>
        <taxon>Oiketicinae</taxon>
        <taxon>Eumeta</taxon>
    </lineage>
</organism>
<protein>
    <submittedName>
        <fullName evidence="1">Uncharacterized protein</fullName>
    </submittedName>
</protein>
<keyword evidence="2" id="KW-1185">Reference proteome</keyword>
<gene>
    <name evidence="1" type="ORF">EVAR_100513_1</name>
</gene>
<dbReference type="EMBL" id="BGZK01002760">
    <property type="protein sequence ID" value="GBP96265.1"/>
    <property type="molecule type" value="Genomic_DNA"/>
</dbReference>
<evidence type="ECO:0000313" key="1">
    <source>
        <dbReference type="EMBL" id="GBP96265.1"/>
    </source>
</evidence>
<dbReference type="AlphaFoldDB" id="A0A4C2AB90"/>
<accession>A0A4C2AB90</accession>
<dbReference type="Proteomes" id="UP000299102">
    <property type="component" value="Unassembled WGS sequence"/>
</dbReference>
<sequence>MLFHYGIPVTTFRLHHQTLKITHGNIFLIPIATNNDSFKRLEVVGPIGKTIVGGQMKEEALCQTHYARSTMPDALCQHYARSTMPEALCQTHYARRTMPDALSGQSDVVFRRHLVNTFT</sequence>
<proteinExistence type="predicted"/>
<name>A0A4C2AB90_EUMVA</name>
<comment type="caution">
    <text evidence="1">The sequence shown here is derived from an EMBL/GenBank/DDBJ whole genome shotgun (WGS) entry which is preliminary data.</text>
</comment>
<reference evidence="1 2" key="1">
    <citation type="journal article" date="2019" name="Commun. Biol.">
        <title>The bagworm genome reveals a unique fibroin gene that provides high tensile strength.</title>
        <authorList>
            <person name="Kono N."/>
            <person name="Nakamura H."/>
            <person name="Ohtoshi R."/>
            <person name="Tomita M."/>
            <person name="Numata K."/>
            <person name="Arakawa K."/>
        </authorList>
    </citation>
    <scope>NUCLEOTIDE SEQUENCE [LARGE SCALE GENOMIC DNA]</scope>
</reference>
<evidence type="ECO:0000313" key="2">
    <source>
        <dbReference type="Proteomes" id="UP000299102"/>
    </source>
</evidence>